<dbReference type="EMBL" id="MU277239">
    <property type="protein sequence ID" value="KAI0058051.1"/>
    <property type="molecule type" value="Genomic_DNA"/>
</dbReference>
<reference evidence="1" key="2">
    <citation type="journal article" date="2022" name="New Phytol.">
        <title>Evolutionary transition to the ectomycorrhizal habit in the genomes of a hyperdiverse lineage of mushroom-forming fungi.</title>
        <authorList>
            <person name="Looney B."/>
            <person name="Miyauchi S."/>
            <person name="Morin E."/>
            <person name="Drula E."/>
            <person name="Courty P.E."/>
            <person name="Kohler A."/>
            <person name="Kuo A."/>
            <person name="LaButti K."/>
            <person name="Pangilinan J."/>
            <person name="Lipzen A."/>
            <person name="Riley R."/>
            <person name="Andreopoulos W."/>
            <person name="He G."/>
            <person name="Johnson J."/>
            <person name="Nolan M."/>
            <person name="Tritt A."/>
            <person name="Barry K.W."/>
            <person name="Grigoriev I.V."/>
            <person name="Nagy L.G."/>
            <person name="Hibbett D."/>
            <person name="Henrissat B."/>
            <person name="Matheny P.B."/>
            <person name="Labbe J."/>
            <person name="Martin F.M."/>
        </authorList>
    </citation>
    <scope>NUCLEOTIDE SEQUENCE</scope>
    <source>
        <strain evidence="1">HHB10654</strain>
    </source>
</reference>
<comment type="caution">
    <text evidence="1">The sequence shown here is derived from an EMBL/GenBank/DDBJ whole genome shotgun (WGS) entry which is preliminary data.</text>
</comment>
<feature type="non-terminal residue" evidence="1">
    <location>
        <position position="1"/>
    </location>
</feature>
<protein>
    <submittedName>
        <fullName evidence="1">Uncharacterized protein</fullName>
    </submittedName>
</protein>
<sequence length="89" mass="10390">GHVHIALSPQLIEKFREGYEQDHYFREKWLAAAPVDQKQYQGQCFFRSKEGLLLFRVNEEPTRLCIPRSEVLPLLARLHDSPFEAAHEG</sequence>
<gene>
    <name evidence="1" type="ORF">BV25DRAFT_1767423</name>
</gene>
<feature type="non-terminal residue" evidence="1">
    <location>
        <position position="89"/>
    </location>
</feature>
<evidence type="ECO:0000313" key="2">
    <source>
        <dbReference type="Proteomes" id="UP000814140"/>
    </source>
</evidence>
<proteinExistence type="predicted"/>
<dbReference type="Proteomes" id="UP000814140">
    <property type="component" value="Unassembled WGS sequence"/>
</dbReference>
<accession>A0ACB8SQK4</accession>
<evidence type="ECO:0000313" key="1">
    <source>
        <dbReference type="EMBL" id="KAI0058051.1"/>
    </source>
</evidence>
<reference evidence="1" key="1">
    <citation type="submission" date="2021-03" db="EMBL/GenBank/DDBJ databases">
        <authorList>
            <consortium name="DOE Joint Genome Institute"/>
            <person name="Ahrendt S."/>
            <person name="Looney B.P."/>
            <person name="Miyauchi S."/>
            <person name="Morin E."/>
            <person name="Drula E."/>
            <person name="Courty P.E."/>
            <person name="Chicoki N."/>
            <person name="Fauchery L."/>
            <person name="Kohler A."/>
            <person name="Kuo A."/>
            <person name="Labutti K."/>
            <person name="Pangilinan J."/>
            <person name="Lipzen A."/>
            <person name="Riley R."/>
            <person name="Andreopoulos W."/>
            <person name="He G."/>
            <person name="Johnson J."/>
            <person name="Barry K.W."/>
            <person name="Grigoriev I.V."/>
            <person name="Nagy L."/>
            <person name="Hibbett D."/>
            <person name="Henrissat B."/>
            <person name="Matheny P.B."/>
            <person name="Labbe J."/>
            <person name="Martin F."/>
        </authorList>
    </citation>
    <scope>NUCLEOTIDE SEQUENCE</scope>
    <source>
        <strain evidence="1">HHB10654</strain>
    </source>
</reference>
<organism evidence="1 2">
    <name type="scientific">Artomyces pyxidatus</name>
    <dbReference type="NCBI Taxonomy" id="48021"/>
    <lineage>
        <taxon>Eukaryota</taxon>
        <taxon>Fungi</taxon>
        <taxon>Dikarya</taxon>
        <taxon>Basidiomycota</taxon>
        <taxon>Agaricomycotina</taxon>
        <taxon>Agaricomycetes</taxon>
        <taxon>Russulales</taxon>
        <taxon>Auriscalpiaceae</taxon>
        <taxon>Artomyces</taxon>
    </lineage>
</organism>
<keyword evidence="2" id="KW-1185">Reference proteome</keyword>
<name>A0ACB8SQK4_9AGAM</name>